<dbReference type="AlphaFoldDB" id="A0A381VYN4"/>
<gene>
    <name evidence="1" type="ORF">METZ01_LOCUS98250</name>
</gene>
<reference evidence="1" key="1">
    <citation type="submission" date="2018-05" db="EMBL/GenBank/DDBJ databases">
        <authorList>
            <person name="Lanie J.A."/>
            <person name="Ng W.-L."/>
            <person name="Kazmierczak K.M."/>
            <person name="Andrzejewski T.M."/>
            <person name="Davidsen T.M."/>
            <person name="Wayne K.J."/>
            <person name="Tettelin H."/>
            <person name="Glass J.I."/>
            <person name="Rusch D."/>
            <person name="Podicherti R."/>
            <person name="Tsui H.-C.T."/>
            <person name="Winkler M.E."/>
        </authorList>
    </citation>
    <scope>NUCLEOTIDE SEQUENCE</scope>
</reference>
<name>A0A381VYN4_9ZZZZ</name>
<feature type="non-terminal residue" evidence="1">
    <location>
        <position position="1"/>
    </location>
</feature>
<accession>A0A381VYN4</accession>
<proteinExistence type="predicted"/>
<dbReference type="Gene3D" id="2.60.40.10">
    <property type="entry name" value="Immunoglobulins"/>
    <property type="match status" value="1"/>
</dbReference>
<dbReference type="EMBL" id="UINC01010185">
    <property type="protein sequence ID" value="SVA45396.1"/>
    <property type="molecule type" value="Genomic_DNA"/>
</dbReference>
<dbReference type="InterPro" id="IPR013783">
    <property type="entry name" value="Ig-like_fold"/>
</dbReference>
<organism evidence="1">
    <name type="scientific">marine metagenome</name>
    <dbReference type="NCBI Taxonomy" id="408172"/>
    <lineage>
        <taxon>unclassified sequences</taxon>
        <taxon>metagenomes</taxon>
        <taxon>ecological metagenomes</taxon>
    </lineage>
</organism>
<protein>
    <recommendedName>
        <fullName evidence="2">PKD domain-containing protein</fullName>
    </recommendedName>
</protein>
<evidence type="ECO:0000313" key="1">
    <source>
        <dbReference type="EMBL" id="SVA45396.1"/>
    </source>
</evidence>
<dbReference type="InterPro" id="IPR035986">
    <property type="entry name" value="PKD_dom_sf"/>
</dbReference>
<sequence>TPGVPLQFSGAGTDEDGTIAKYEWDFDGDGVFEW</sequence>
<evidence type="ECO:0008006" key="2">
    <source>
        <dbReference type="Google" id="ProtNLM"/>
    </source>
</evidence>
<dbReference type="SUPFAM" id="SSF49299">
    <property type="entry name" value="PKD domain"/>
    <property type="match status" value="1"/>
</dbReference>